<dbReference type="Pfam" id="PF00534">
    <property type="entry name" value="Glycos_transf_1"/>
    <property type="match status" value="1"/>
</dbReference>
<dbReference type="InterPro" id="IPR001296">
    <property type="entry name" value="Glyco_trans_1"/>
</dbReference>
<reference evidence="3 4" key="1">
    <citation type="journal article" date="2021" name="Genome Biol. Evol.">
        <title>Complete Genome Sequencing of a Novel Gloeobacter Species from a Waterfall Cave in Mexico.</title>
        <authorList>
            <person name="Saw J.H."/>
            <person name="Cardona T."/>
            <person name="Montejano G."/>
        </authorList>
    </citation>
    <scope>NUCLEOTIDE SEQUENCE [LARGE SCALE GENOMIC DNA]</scope>
    <source>
        <strain evidence="3">MG652769</strain>
    </source>
</reference>
<feature type="domain" description="Glycosyltransferase subfamily 4-like N-terminal" evidence="2">
    <location>
        <begin position="18"/>
        <end position="160"/>
    </location>
</feature>
<gene>
    <name evidence="3" type="ORF">ISF26_16145</name>
</gene>
<evidence type="ECO:0000259" key="1">
    <source>
        <dbReference type="Pfam" id="PF00534"/>
    </source>
</evidence>
<proteinExistence type="predicted"/>
<dbReference type="PANTHER" id="PTHR12526:SF595">
    <property type="entry name" value="BLL5217 PROTEIN"/>
    <property type="match status" value="1"/>
</dbReference>
<dbReference type="SUPFAM" id="SSF53756">
    <property type="entry name" value="UDP-Glycosyltransferase/glycogen phosphorylase"/>
    <property type="match status" value="1"/>
</dbReference>
<evidence type="ECO:0000259" key="2">
    <source>
        <dbReference type="Pfam" id="PF13439"/>
    </source>
</evidence>
<dbReference type="CDD" id="cd03802">
    <property type="entry name" value="GT4_AviGT4-like"/>
    <property type="match status" value="1"/>
</dbReference>
<keyword evidence="4" id="KW-1185">Reference proteome</keyword>
<dbReference type="Pfam" id="PF13439">
    <property type="entry name" value="Glyco_transf_4"/>
    <property type="match status" value="1"/>
</dbReference>
<dbReference type="Proteomes" id="UP001054846">
    <property type="component" value="Chromosome"/>
</dbReference>
<name>A0ABY3PI75_9CYAN</name>
<evidence type="ECO:0000313" key="3">
    <source>
        <dbReference type="EMBL" id="UFP93323.1"/>
    </source>
</evidence>
<dbReference type="RefSeq" id="WP_230840322.1">
    <property type="nucleotide sequence ID" value="NZ_CP063845.1"/>
</dbReference>
<dbReference type="PANTHER" id="PTHR12526">
    <property type="entry name" value="GLYCOSYLTRANSFERASE"/>
    <property type="match status" value="1"/>
</dbReference>
<organism evidence="3 4">
    <name type="scientific">Gloeobacter morelensis MG652769</name>
    <dbReference type="NCBI Taxonomy" id="2781736"/>
    <lineage>
        <taxon>Bacteria</taxon>
        <taxon>Bacillati</taxon>
        <taxon>Cyanobacteriota</taxon>
        <taxon>Cyanophyceae</taxon>
        <taxon>Gloeobacterales</taxon>
        <taxon>Gloeobacteraceae</taxon>
        <taxon>Gloeobacter</taxon>
        <taxon>Gloeobacter morelensis</taxon>
    </lineage>
</organism>
<accession>A0ABY3PI75</accession>
<dbReference type="EMBL" id="CP063845">
    <property type="protein sequence ID" value="UFP93323.1"/>
    <property type="molecule type" value="Genomic_DNA"/>
</dbReference>
<feature type="domain" description="Glycosyl transferase family 1" evidence="1">
    <location>
        <begin position="168"/>
        <end position="311"/>
    </location>
</feature>
<protein>
    <submittedName>
        <fullName evidence="3">Glycosyltransferase family 4 protein</fullName>
    </submittedName>
</protein>
<dbReference type="Gene3D" id="3.40.50.2000">
    <property type="entry name" value="Glycogen Phosphorylase B"/>
    <property type="match status" value="2"/>
</dbReference>
<dbReference type="InterPro" id="IPR028098">
    <property type="entry name" value="Glyco_trans_4-like_N"/>
</dbReference>
<sequence length="352" mass="39181">MRIAQVAPLYERVPPPGYGGIELVVGLVTDELVRRGHEVTLFASGDSQTLAALHSVHDRALRLDERIREPGIYEMMQMSRVYEMAEAFDVIHSHIGCAALPYAGLVKTPTVHTLHGIFTADNSKIYRQCCQQPYISISEAQRDYTLGLNYLSTVYNGIDSNLYCFQAEPDAGEPYLAFVGRISPEKGPLQAIEVARRTGWTLKMAGKVDPVDREFYQEQVKPQIDGKQIQYLGEVSHPEKASLLAGAVATLFSITWREPFGLVMIESMACGTPVLAMAMGAAPEVVLDGRTGYLVHSIEEMAERVGRIETIRRQDCRDHVMRQFTVERMTDGYEAAYRAVLASRNGALSHRV</sequence>
<evidence type="ECO:0000313" key="4">
    <source>
        <dbReference type="Proteomes" id="UP001054846"/>
    </source>
</evidence>